<organism evidence="2 3">
    <name type="scientific">Halobacillus aidingensis</name>
    <dbReference type="NCBI Taxonomy" id="240303"/>
    <lineage>
        <taxon>Bacteria</taxon>
        <taxon>Bacillati</taxon>
        <taxon>Bacillota</taxon>
        <taxon>Bacilli</taxon>
        <taxon>Bacillales</taxon>
        <taxon>Bacillaceae</taxon>
        <taxon>Halobacillus</taxon>
    </lineage>
</organism>
<dbReference type="AlphaFoldDB" id="A0A1H0LVB1"/>
<dbReference type="GO" id="GO:0006749">
    <property type="term" value="P:glutathione metabolic process"/>
    <property type="evidence" value="ECO:0007669"/>
    <property type="project" value="TreeGrafter"/>
</dbReference>
<dbReference type="InterPro" id="IPR003692">
    <property type="entry name" value="Hydantoinase_B"/>
</dbReference>
<dbReference type="GO" id="GO:0005829">
    <property type="term" value="C:cytosol"/>
    <property type="evidence" value="ECO:0007669"/>
    <property type="project" value="TreeGrafter"/>
</dbReference>
<proteinExistence type="predicted"/>
<dbReference type="STRING" id="240303.SAMN05421677_107130"/>
<gene>
    <name evidence="2" type="ORF">SAMN05421677_107130</name>
</gene>
<dbReference type="RefSeq" id="WP_089652193.1">
    <property type="nucleotide sequence ID" value="NZ_FNIZ01000007.1"/>
</dbReference>
<dbReference type="Pfam" id="PF02538">
    <property type="entry name" value="Hydantoinase_B"/>
    <property type="match status" value="1"/>
</dbReference>
<evidence type="ECO:0000313" key="3">
    <source>
        <dbReference type="Proteomes" id="UP000198860"/>
    </source>
</evidence>
<dbReference type="EMBL" id="FNIZ01000007">
    <property type="protein sequence ID" value="SDO71850.1"/>
    <property type="molecule type" value="Genomic_DNA"/>
</dbReference>
<keyword evidence="3" id="KW-1185">Reference proteome</keyword>
<dbReference type="PANTHER" id="PTHR11365:SF23">
    <property type="entry name" value="HYPOTHETICAL 5-OXOPROLINASE (EUROFUNG)-RELATED"/>
    <property type="match status" value="1"/>
</dbReference>
<dbReference type="Proteomes" id="UP000198860">
    <property type="component" value="Unassembled WGS sequence"/>
</dbReference>
<feature type="domain" description="Hydantoinase B/oxoprolinase" evidence="1">
    <location>
        <begin position="5"/>
        <end position="519"/>
    </location>
</feature>
<dbReference type="InterPro" id="IPR045079">
    <property type="entry name" value="Oxoprolinase-like"/>
</dbReference>
<sequence>MKNIDTITVDIIENALKNIKEEMDVTLFRSAMSPVIREQHDCFPMITDASGQMVVGNFGSHVPEVVNQFPEGIHKGDVIFVSDPYSCGGSISHVNDWMVILPIFSGEELVGYSSMFGHVMDVGGPVPSSMPVTATSIYGEGVRFPPVKLFEKGQLNESIIRIIKANTRTPMENYSDLMAIVASCRTAEKRVQELCERFGIDTYFGALEALLERTNTMMRELITNFLPTEPVSFEDYIDDDGLGNGPFKMKLTIWREGDHAYFDWTGTDKQSPGPINYYLSEPMFKMFIGSFLISVFDPAINFNDGFYDVLHIESPEGTLMRPVEPAALGCRTHALSRLFDVLSGALSINTPENSPAAGYGTSPYFIYSGYDQDGRYFNLMEVMYGGLPGRPIGDGLDGHSWWPAFVNIPTEYLETYYPLRVEYYRTGKDSGGAGMNRGGNCNEKLYTCLAKGTISIHDDRSTLQPWGINGGEPGGSSSKTLIRKDGTRQDLDSKVDNIEVEPGDQILFITGGSGGWGDPLERKPEQVCMDVKRELVSLEKAKESYGVVFDPSTLEIQREETVELRNQMRRQRGNLEAFNFGNRADVVKV</sequence>
<protein>
    <submittedName>
        <fullName evidence="2">N-methylhydantoinase B</fullName>
    </submittedName>
</protein>
<accession>A0A1H0LVB1</accession>
<evidence type="ECO:0000313" key="2">
    <source>
        <dbReference type="EMBL" id="SDO71850.1"/>
    </source>
</evidence>
<evidence type="ECO:0000259" key="1">
    <source>
        <dbReference type="Pfam" id="PF02538"/>
    </source>
</evidence>
<dbReference type="PANTHER" id="PTHR11365">
    <property type="entry name" value="5-OXOPROLINASE RELATED"/>
    <property type="match status" value="1"/>
</dbReference>
<reference evidence="3" key="1">
    <citation type="submission" date="2016-10" db="EMBL/GenBank/DDBJ databases">
        <authorList>
            <person name="Varghese N."/>
            <person name="Submissions S."/>
        </authorList>
    </citation>
    <scope>NUCLEOTIDE SEQUENCE [LARGE SCALE GENOMIC DNA]</scope>
    <source>
        <strain evidence="3">CGMCC 1.3703</strain>
    </source>
</reference>
<dbReference type="GO" id="GO:0017168">
    <property type="term" value="F:5-oxoprolinase (ATP-hydrolyzing) activity"/>
    <property type="evidence" value="ECO:0007669"/>
    <property type="project" value="TreeGrafter"/>
</dbReference>
<name>A0A1H0LVB1_HALAD</name>
<dbReference type="OrthoDB" id="102473at2"/>